<keyword evidence="4" id="KW-1185">Reference proteome</keyword>
<dbReference type="Pfam" id="PF02615">
    <property type="entry name" value="Ldh_2"/>
    <property type="match status" value="1"/>
</dbReference>
<organism evidence="3 4">
    <name type="scientific">Noviherbaspirillum suwonense</name>
    <dbReference type="NCBI Taxonomy" id="1224511"/>
    <lineage>
        <taxon>Bacteria</taxon>
        <taxon>Pseudomonadati</taxon>
        <taxon>Pseudomonadota</taxon>
        <taxon>Betaproteobacteria</taxon>
        <taxon>Burkholderiales</taxon>
        <taxon>Oxalobacteraceae</taxon>
        <taxon>Noviherbaspirillum</taxon>
    </lineage>
</organism>
<gene>
    <name evidence="3" type="ORF">SAMN06295970_11249</name>
</gene>
<sequence length="358" mass="37994">MNETVPARYDYPALRDFAASLFGAAGLDAEKAENIAEILVEADLMGHSTHGLALAPWYLDAIKSGAMTLDGEPEILSDRGACVLWNGRRLPGTWLTAKAVDLAVERVATYGTVTVSISESWHIGALAAYLPRATDKGYMVMLACSTPTTSGVAPYGGSRPLFTPNPYAAGIPTDADPILLDISASITTLNKAKQLFRAGESFTQPWVMDVEGNPTTDPAAVVNGGGSLLPVGGLDHGHKGYSMALLVEALTQGLGGFGRSDHPSGTSVSVFLQVIDPTAFGGREQFTKQTTWLADSCRSNPPRPGTDRVRVPGDRALATKREALRRGVPLEAAITNSLRPYIDQFGLSLPEPVTSQDR</sequence>
<evidence type="ECO:0000313" key="4">
    <source>
        <dbReference type="Proteomes" id="UP001158049"/>
    </source>
</evidence>
<keyword evidence="2" id="KW-0560">Oxidoreductase</keyword>
<evidence type="ECO:0000313" key="3">
    <source>
        <dbReference type="EMBL" id="SMP66805.1"/>
    </source>
</evidence>
<dbReference type="PANTHER" id="PTHR11091">
    <property type="entry name" value="OXIDOREDUCTASE-RELATED"/>
    <property type="match status" value="1"/>
</dbReference>
<dbReference type="InterPro" id="IPR043143">
    <property type="entry name" value="Mal/L-sulf/L-lact_DH-like_NADP"/>
</dbReference>
<dbReference type="InterPro" id="IPR043144">
    <property type="entry name" value="Mal/L-sulf/L-lact_DH-like_ah"/>
</dbReference>
<accession>A0ABY1QDX7</accession>
<evidence type="ECO:0000256" key="2">
    <source>
        <dbReference type="ARBA" id="ARBA00023002"/>
    </source>
</evidence>
<proteinExistence type="inferred from homology"/>
<dbReference type="RefSeq" id="WP_283443248.1">
    <property type="nucleotide sequence ID" value="NZ_FXUL01000012.1"/>
</dbReference>
<dbReference type="Gene3D" id="3.30.1370.60">
    <property type="entry name" value="Hypothetical oxidoreductase yiak, domain 2"/>
    <property type="match status" value="1"/>
</dbReference>
<dbReference type="SUPFAM" id="SSF89733">
    <property type="entry name" value="L-sulfolactate dehydrogenase-like"/>
    <property type="match status" value="1"/>
</dbReference>
<dbReference type="Proteomes" id="UP001158049">
    <property type="component" value="Unassembled WGS sequence"/>
</dbReference>
<dbReference type="Gene3D" id="1.10.1530.10">
    <property type="match status" value="1"/>
</dbReference>
<dbReference type="InterPro" id="IPR003767">
    <property type="entry name" value="Malate/L-lactate_DH-like"/>
</dbReference>
<reference evidence="3 4" key="1">
    <citation type="submission" date="2017-05" db="EMBL/GenBank/DDBJ databases">
        <authorList>
            <person name="Varghese N."/>
            <person name="Submissions S."/>
        </authorList>
    </citation>
    <scope>NUCLEOTIDE SEQUENCE [LARGE SCALE GENOMIC DNA]</scope>
    <source>
        <strain evidence="3 4">DSM 26001</strain>
    </source>
</reference>
<dbReference type="EMBL" id="FXUL01000012">
    <property type="protein sequence ID" value="SMP66805.1"/>
    <property type="molecule type" value="Genomic_DNA"/>
</dbReference>
<comment type="caution">
    <text evidence="3">The sequence shown here is derived from an EMBL/GenBank/DDBJ whole genome shotgun (WGS) entry which is preliminary data.</text>
</comment>
<name>A0ABY1QDX7_9BURK</name>
<evidence type="ECO:0000256" key="1">
    <source>
        <dbReference type="ARBA" id="ARBA00006056"/>
    </source>
</evidence>
<comment type="similarity">
    <text evidence="1">Belongs to the LDH2/MDH2 oxidoreductase family.</text>
</comment>
<dbReference type="InterPro" id="IPR036111">
    <property type="entry name" value="Mal/L-sulfo/L-lacto_DH-like_sf"/>
</dbReference>
<dbReference type="PANTHER" id="PTHR11091:SF0">
    <property type="entry name" value="MALATE DEHYDROGENASE"/>
    <property type="match status" value="1"/>
</dbReference>
<protein>
    <submittedName>
        <fullName evidence="3">L-lactate dehydrogenase</fullName>
    </submittedName>
</protein>